<evidence type="ECO:0000313" key="14">
    <source>
        <dbReference type="EMBL" id="MBH5398884.1"/>
    </source>
</evidence>
<dbReference type="InterPro" id="IPR029487">
    <property type="entry name" value="NEL_dom"/>
</dbReference>
<dbReference type="Gene3D" id="1.20.58.360">
    <property type="entry name" value="Shigella T3SS effector IpaH defines"/>
    <property type="match status" value="1"/>
</dbReference>
<evidence type="ECO:0000256" key="4">
    <source>
        <dbReference type="ARBA" id="ARBA00022525"/>
    </source>
</evidence>
<dbReference type="SMART" id="SM00369">
    <property type="entry name" value="LRR_TYP"/>
    <property type="match status" value="5"/>
</dbReference>
<evidence type="ECO:0000256" key="7">
    <source>
        <dbReference type="ARBA" id="ARBA00022737"/>
    </source>
</evidence>
<keyword evidence="5" id="KW-0433">Leucine-rich repeat</keyword>
<feature type="domain" description="NEL" evidence="13">
    <location>
        <begin position="294"/>
        <end position="581"/>
    </location>
</feature>
<comment type="caution">
    <text evidence="14">The sequence shown here is derived from an EMBL/GenBank/DDBJ whole genome shotgun (WGS) entry which is preliminary data.</text>
</comment>
<sequence>MNTGQALLSAGSSSAPSEDADQESYLGGFNRAVANLIETLTGYRTEASARAQILDNWVAEEGQGEAENRRQGRRRIRNSDNTGPHSLDLSSLSLTALPAALPPRLLELRARHNELSSLPAMLPPGLQHLLISHNRLTSLPDDLPATLSELEIADNSLTSLPANLPAGLQILNANDNRLTSLPDALPSGLTSLAVSGNQLTDLPESLPSWLIELDVSGNQLADLPRPLPSTLQSLNVSGNRLTSLPEGLLEALVPHNSPYYPHLESLDFRDNPLPDDVLAHLAAAEAPPQLAQQSLHEAAAHWLADHPAVLAEWQHFADEPGAQDYAQFLERLRGTVNYGNDEFRQAVADDLRQAATNPTLREQLFAQASEANESCEDRVTLHWNGMQTARLNADVEDGVYDDRLSDLIQRGRVAFRLETLDEIARDRVNSLANGNPNVDDIGVYLAYQHRLREPLGLSHVAPDMRFLAVSHVSEDDATEALDLVREREASQFTDYMASRWQPWETVLRRIAPDEYAAMQDRLVEAMGEEFQSRLDQRLTEHGLLGDPDAERVLGAQVRNEIGGEIKRAVMHRVLAERGLRL</sequence>
<keyword evidence="7" id="KW-0677">Repeat</keyword>
<dbReference type="PANTHER" id="PTHR47114">
    <property type="match status" value="1"/>
</dbReference>
<keyword evidence="4 11" id="KW-0964">Secreted</keyword>
<dbReference type="PROSITE" id="PS51450">
    <property type="entry name" value="LRR"/>
    <property type="match status" value="2"/>
</dbReference>
<dbReference type="InterPro" id="IPR003591">
    <property type="entry name" value="Leu-rich_rpt_typical-subtyp"/>
</dbReference>
<keyword evidence="9 11" id="KW-0832">Ubl conjugation</keyword>
<dbReference type="EMBL" id="JACCHP010000008">
    <property type="protein sequence ID" value="MBH5398884.1"/>
    <property type="molecule type" value="Genomic_DNA"/>
</dbReference>
<feature type="active site" description="Glycyl thioester intermediate" evidence="11">
    <location>
        <position position="375"/>
    </location>
</feature>
<protein>
    <submittedName>
        <fullName evidence="14">E3 ubiquitin--protein ligase</fullName>
    </submittedName>
</protein>
<dbReference type="Gene3D" id="3.80.10.10">
    <property type="entry name" value="Ribonuclease Inhibitor"/>
    <property type="match status" value="1"/>
</dbReference>
<gene>
    <name evidence="14" type="ORF">HZZ13_13950</name>
</gene>
<dbReference type="Pfam" id="PF00560">
    <property type="entry name" value="LRR_1"/>
    <property type="match status" value="1"/>
</dbReference>
<evidence type="ECO:0000256" key="6">
    <source>
        <dbReference type="ARBA" id="ARBA00022679"/>
    </source>
</evidence>
<evidence type="ECO:0000313" key="15">
    <source>
        <dbReference type="Proteomes" id="UP000807370"/>
    </source>
</evidence>
<evidence type="ECO:0000256" key="11">
    <source>
        <dbReference type="PROSITE-ProRule" id="PRU01398"/>
    </source>
</evidence>
<evidence type="ECO:0000256" key="12">
    <source>
        <dbReference type="SAM" id="MobiDB-lite"/>
    </source>
</evidence>
<evidence type="ECO:0000256" key="8">
    <source>
        <dbReference type="ARBA" id="ARBA00022786"/>
    </source>
</evidence>
<feature type="region of interest" description="Disordered" evidence="12">
    <location>
        <begin position="1"/>
        <end position="23"/>
    </location>
</feature>
<accession>A0ABS0PPV3</accession>
<proteinExistence type="inferred from homology"/>
<dbReference type="InterPro" id="IPR001611">
    <property type="entry name" value="Leu-rich_rpt"/>
</dbReference>
<evidence type="ECO:0000256" key="1">
    <source>
        <dbReference type="ARBA" id="ARBA00004192"/>
    </source>
</evidence>
<comment type="similarity">
    <text evidence="3 11">Belongs to the LRR-containing bacterial E3 ligase family.</text>
</comment>
<keyword evidence="6 11" id="KW-0808">Transferase</keyword>
<dbReference type="RefSeq" id="WP_197960163.1">
    <property type="nucleotide sequence ID" value="NZ_JACCHP010000008.1"/>
</dbReference>
<organism evidence="14 15">
    <name type="scientific">Bradyrhizobium agreste</name>
    <dbReference type="NCBI Taxonomy" id="2751811"/>
    <lineage>
        <taxon>Bacteria</taxon>
        <taxon>Pseudomonadati</taxon>
        <taxon>Pseudomonadota</taxon>
        <taxon>Alphaproteobacteria</taxon>
        <taxon>Hyphomicrobiales</taxon>
        <taxon>Nitrobacteraceae</taxon>
        <taxon>Bradyrhizobium</taxon>
    </lineage>
</organism>
<reference evidence="14 15" key="1">
    <citation type="submission" date="2020-07" db="EMBL/GenBank/DDBJ databases">
        <title>Bradyrhizobium diversity isolated from nodules of indigenous legumes of Western Australia.</title>
        <authorList>
            <person name="Klepa M.S."/>
        </authorList>
    </citation>
    <scope>NUCLEOTIDE SEQUENCE [LARGE SCALE GENOMIC DNA]</scope>
    <source>
        <strain evidence="14 15">CNPSo 4010</strain>
    </source>
</reference>
<name>A0ABS0PPV3_9BRAD</name>
<evidence type="ECO:0000256" key="5">
    <source>
        <dbReference type="ARBA" id="ARBA00022614"/>
    </source>
</evidence>
<dbReference type="PROSITE" id="PS52053">
    <property type="entry name" value="NEL"/>
    <property type="match status" value="1"/>
</dbReference>
<evidence type="ECO:0000256" key="3">
    <source>
        <dbReference type="ARBA" id="ARBA00009868"/>
    </source>
</evidence>
<evidence type="ECO:0000256" key="9">
    <source>
        <dbReference type="ARBA" id="ARBA00022843"/>
    </source>
</evidence>
<keyword evidence="8 11" id="KW-0833">Ubl conjugation pathway</keyword>
<dbReference type="SMART" id="SM00364">
    <property type="entry name" value="LRR_BAC"/>
    <property type="match status" value="7"/>
</dbReference>
<comment type="subcellular location">
    <subcellularLocation>
        <location evidence="1">Host cytoplasm</location>
    </subcellularLocation>
    <subcellularLocation>
        <location evidence="2">Secreted</location>
    </subcellularLocation>
</comment>
<evidence type="ECO:0000256" key="10">
    <source>
        <dbReference type="ARBA" id="ARBA00023200"/>
    </source>
</evidence>
<comment type="PTM">
    <text evidence="11">Ubiquitinated in the presence of host E1 ubiquitin-activating enzyme, E2 ubiquitin-conjugating enzyme and ubiquitin.</text>
</comment>
<keyword evidence="15" id="KW-1185">Reference proteome</keyword>
<dbReference type="Gene3D" id="1.20.58.90">
    <property type="match status" value="1"/>
</dbReference>
<keyword evidence="10 11" id="KW-1035">Host cytoplasm</keyword>
<dbReference type="PANTHER" id="PTHR47114:SF2">
    <property type="entry name" value="OLIGODENDROCYTE-MYELIN GLYCOPROTEIN"/>
    <property type="match status" value="1"/>
</dbReference>
<feature type="region of interest" description="Disordered" evidence="12">
    <location>
        <begin position="62"/>
        <end position="89"/>
    </location>
</feature>
<dbReference type="Proteomes" id="UP000807370">
    <property type="component" value="Unassembled WGS sequence"/>
</dbReference>
<dbReference type="Gene3D" id="1.20.1270.130">
    <property type="entry name" value="Shigella T3SS effector IpaH domain"/>
    <property type="match status" value="1"/>
</dbReference>
<dbReference type="InterPro" id="IPR032675">
    <property type="entry name" value="LRR_dom_sf"/>
</dbReference>
<dbReference type="Pfam" id="PF14496">
    <property type="entry name" value="NEL"/>
    <property type="match status" value="1"/>
</dbReference>
<evidence type="ECO:0000259" key="13">
    <source>
        <dbReference type="PROSITE" id="PS52053"/>
    </source>
</evidence>
<evidence type="ECO:0000256" key="2">
    <source>
        <dbReference type="ARBA" id="ARBA00004613"/>
    </source>
</evidence>
<dbReference type="SUPFAM" id="SSF52058">
    <property type="entry name" value="L domain-like"/>
    <property type="match status" value="1"/>
</dbReference>
<feature type="compositionally biased region" description="Low complexity" evidence="12">
    <location>
        <begin position="1"/>
        <end position="17"/>
    </location>
</feature>
<dbReference type="InterPro" id="IPR051071">
    <property type="entry name" value="LRR-bact_E3_ubiq_ligases"/>
</dbReference>